<dbReference type="CDD" id="cd00586">
    <property type="entry name" value="4HBT"/>
    <property type="match status" value="1"/>
</dbReference>
<dbReference type="NCBIfam" id="TIGR00051">
    <property type="entry name" value="YbgC/FadM family acyl-CoA thioesterase"/>
    <property type="match status" value="1"/>
</dbReference>
<accession>A0A2U2BQZ2</accession>
<dbReference type="Gene3D" id="3.10.129.10">
    <property type="entry name" value="Hotdog Thioesterase"/>
    <property type="match status" value="1"/>
</dbReference>
<evidence type="ECO:0000256" key="1">
    <source>
        <dbReference type="ARBA" id="ARBA00005953"/>
    </source>
</evidence>
<dbReference type="Pfam" id="PF13279">
    <property type="entry name" value="4HBT_2"/>
    <property type="match status" value="1"/>
</dbReference>
<reference evidence="4" key="1">
    <citation type="submission" date="2018-05" db="EMBL/GenBank/DDBJ databases">
        <authorList>
            <person name="Liu B.-T."/>
        </authorList>
    </citation>
    <scope>NUCLEOTIDE SEQUENCE [LARGE SCALE GENOMIC DNA]</scope>
    <source>
        <strain evidence="4">WD6-1</strain>
    </source>
</reference>
<comment type="similarity">
    <text evidence="1">Belongs to the 4-hydroxybenzoyl-CoA thioesterase family.</text>
</comment>
<dbReference type="RefSeq" id="WP_109253918.1">
    <property type="nucleotide sequence ID" value="NZ_QEXV01000007.1"/>
</dbReference>
<keyword evidence="4" id="KW-1185">Reference proteome</keyword>
<dbReference type="PANTHER" id="PTHR31793:SF37">
    <property type="entry name" value="ACYL-COA THIOESTER HYDROLASE YBGC"/>
    <property type="match status" value="1"/>
</dbReference>
<keyword evidence="2" id="KW-0378">Hydrolase</keyword>
<evidence type="ECO:0000313" key="3">
    <source>
        <dbReference type="EMBL" id="PWE16416.1"/>
    </source>
</evidence>
<dbReference type="NCBIfam" id="TIGR02799">
    <property type="entry name" value="thio_ybgC"/>
    <property type="match status" value="1"/>
</dbReference>
<proteinExistence type="inferred from homology"/>
<dbReference type="AlphaFoldDB" id="A0A2U2BQZ2"/>
<evidence type="ECO:0000313" key="4">
    <source>
        <dbReference type="Proteomes" id="UP000245168"/>
    </source>
</evidence>
<dbReference type="EMBL" id="QEXV01000007">
    <property type="protein sequence ID" value="PWE16416.1"/>
    <property type="molecule type" value="Genomic_DNA"/>
</dbReference>
<dbReference type="InterPro" id="IPR050563">
    <property type="entry name" value="4-hydroxybenzoyl-CoA_TE"/>
</dbReference>
<organism evidence="3 4">
    <name type="scientific">Marinicauda salina</name>
    <dbReference type="NCBI Taxonomy" id="2135793"/>
    <lineage>
        <taxon>Bacteria</taxon>
        <taxon>Pseudomonadati</taxon>
        <taxon>Pseudomonadota</taxon>
        <taxon>Alphaproteobacteria</taxon>
        <taxon>Maricaulales</taxon>
        <taxon>Maricaulaceae</taxon>
        <taxon>Marinicauda</taxon>
    </lineage>
</organism>
<sequence length="150" mass="16258">MTEDAPVPDAGSWSGAVHRLPVRVYYEDTDFTGVVYYANYLKFLERGRTDALRSAGVSHAELLGLDPPLGFAVRKITVTYAAPARIDDALVVETRFGAAKGARLAIAQRVVRGDELVVEAEVEAACIDLDGRPRRLPGFVAERLAAFIAP</sequence>
<dbReference type="SUPFAM" id="SSF54637">
    <property type="entry name" value="Thioesterase/thiol ester dehydrase-isomerase"/>
    <property type="match status" value="1"/>
</dbReference>
<evidence type="ECO:0000256" key="2">
    <source>
        <dbReference type="ARBA" id="ARBA00022801"/>
    </source>
</evidence>
<name>A0A2U2BQZ2_9PROT</name>
<dbReference type="InterPro" id="IPR029069">
    <property type="entry name" value="HotDog_dom_sf"/>
</dbReference>
<dbReference type="FunFam" id="3.10.129.10:FF:000004">
    <property type="entry name" value="Tol-pal system-associated acyl-CoA thioesterase"/>
    <property type="match status" value="1"/>
</dbReference>
<dbReference type="InterPro" id="IPR014166">
    <property type="entry name" value="Tol-Pal_acyl-CoA_thioesterase"/>
</dbReference>
<protein>
    <submittedName>
        <fullName evidence="3">Tol-pal system-associated acyl-CoA thioesterase</fullName>
    </submittedName>
</protein>
<gene>
    <name evidence="3" type="primary">ybgC</name>
    <name evidence="3" type="ORF">DDZ18_13430</name>
</gene>
<dbReference type="PANTHER" id="PTHR31793">
    <property type="entry name" value="4-HYDROXYBENZOYL-COA THIOESTERASE FAMILY MEMBER"/>
    <property type="match status" value="1"/>
</dbReference>
<dbReference type="GO" id="GO:0047617">
    <property type="term" value="F:fatty acyl-CoA hydrolase activity"/>
    <property type="evidence" value="ECO:0007669"/>
    <property type="project" value="TreeGrafter"/>
</dbReference>
<dbReference type="InterPro" id="IPR006684">
    <property type="entry name" value="YbgC/YbaW"/>
</dbReference>
<comment type="caution">
    <text evidence="3">The sequence shown here is derived from an EMBL/GenBank/DDBJ whole genome shotgun (WGS) entry which is preliminary data.</text>
</comment>
<dbReference type="PIRSF" id="PIRSF003230">
    <property type="entry name" value="YbgC"/>
    <property type="match status" value="1"/>
</dbReference>
<dbReference type="Proteomes" id="UP000245168">
    <property type="component" value="Unassembled WGS sequence"/>
</dbReference>